<evidence type="ECO:0000256" key="4">
    <source>
        <dbReference type="ARBA" id="ARBA00022741"/>
    </source>
</evidence>
<evidence type="ECO:0000313" key="12">
    <source>
        <dbReference type="EMBL" id="CAY71164.1"/>
    </source>
</evidence>
<keyword evidence="8 10" id="KW-0464">Manganese</keyword>
<comment type="catalytic activity">
    <reaction evidence="10">
        <text>XTP + H2O = XMP + diphosphate + H(+)</text>
        <dbReference type="Rhea" id="RHEA:28610"/>
        <dbReference type="ChEBI" id="CHEBI:15377"/>
        <dbReference type="ChEBI" id="CHEBI:15378"/>
        <dbReference type="ChEBI" id="CHEBI:33019"/>
        <dbReference type="ChEBI" id="CHEBI:57464"/>
        <dbReference type="ChEBI" id="CHEBI:61314"/>
        <dbReference type="EC" id="3.6.1.66"/>
    </reaction>
</comment>
<dbReference type="STRING" id="644223.C4R6H8"/>
<evidence type="ECO:0000256" key="10">
    <source>
        <dbReference type="HAMAP-Rule" id="MF_03148"/>
    </source>
</evidence>
<dbReference type="GO" id="GO:0000166">
    <property type="term" value="F:nucleotide binding"/>
    <property type="evidence" value="ECO:0007669"/>
    <property type="project" value="UniProtKB-KW"/>
</dbReference>
<dbReference type="FunCoup" id="C4R6H8">
    <property type="interactions" value="744"/>
</dbReference>
<evidence type="ECO:0000256" key="1">
    <source>
        <dbReference type="ARBA" id="ARBA00008023"/>
    </source>
</evidence>
<dbReference type="EMBL" id="FN392321">
    <property type="protein sequence ID" value="CAY71164.1"/>
    <property type="molecule type" value="Genomic_DNA"/>
</dbReference>
<evidence type="ECO:0000313" key="13">
    <source>
        <dbReference type="Proteomes" id="UP000000314"/>
    </source>
</evidence>
<reference evidence="12 13" key="1">
    <citation type="journal article" date="2009" name="Nat. Biotechnol.">
        <title>Genome sequence of the recombinant protein production host Pichia pastoris.</title>
        <authorList>
            <person name="De Schutter K."/>
            <person name="Lin Y.C."/>
            <person name="Tiels P."/>
            <person name="Van Hecke A."/>
            <person name="Glinka S."/>
            <person name="Weber-Lehmann J."/>
            <person name="Rouze P."/>
            <person name="Van de Peer Y."/>
            <person name="Callewaert N."/>
        </authorList>
    </citation>
    <scope>NUCLEOTIDE SEQUENCE [LARGE SCALE GENOMIC DNA]</scope>
    <source>
        <strain evidence="13">GS115 / ATCC 20864</strain>
    </source>
</reference>
<dbReference type="FunFam" id="3.90.950.10:FF:000009">
    <property type="entry name" value="Inosine triphosphate pyrophosphatase"/>
    <property type="match status" value="1"/>
</dbReference>
<keyword evidence="3 10" id="KW-0479">Metal-binding</keyword>
<feature type="binding site" evidence="10">
    <location>
        <begin position="38"/>
        <end position="43"/>
    </location>
    <ligand>
        <name>ITP</name>
        <dbReference type="ChEBI" id="CHEBI:61402"/>
    </ligand>
</feature>
<keyword evidence="4 10" id="KW-0547">Nucleotide-binding</keyword>
<evidence type="ECO:0000256" key="11">
    <source>
        <dbReference type="RuleBase" id="RU003781"/>
    </source>
</evidence>
<name>C4R6H8_KOMPG</name>
<dbReference type="HOGENOM" id="CLU_082080_1_1_1"/>
<sequence length="221" mass="24421">MVHGCNYCHTKCIKNICNFITLTTFSTEYEMKKLTFVTGNLNKLKEFIAILNDGEQTNVVGDYEIVSQSVDLPELQGSIDTVVIHKARSAADLIGGPVIVEDTCLGFDALNGLPGPYIKWFLKSIGLEGLNKMLAGFENKSAKAYCTFGYCEGPGKTVSLFQGITEGRIVPPRGPTNFGWDPIFQPLGFNQTFAEMDNATKNSISHRFKAVEKLKFFLLKS</sequence>
<dbReference type="GeneID" id="8200056"/>
<keyword evidence="2 10" id="KW-0963">Cytoplasm</keyword>
<dbReference type="InterPro" id="IPR029001">
    <property type="entry name" value="ITPase-like_fam"/>
</dbReference>
<dbReference type="Pfam" id="PF01725">
    <property type="entry name" value="Ham1p_like"/>
    <property type="match status" value="1"/>
</dbReference>
<dbReference type="Proteomes" id="UP000000314">
    <property type="component" value="Chromosome 3"/>
</dbReference>
<protein>
    <recommendedName>
        <fullName evidence="10">Inosine triphosphate pyrophosphatase</fullName>
        <shortName evidence="10">ITPase</shortName>
        <shortName evidence="10">Inosine triphosphatase</shortName>
        <ecNumber evidence="10">3.6.1.66</ecNumber>
    </recommendedName>
    <alternativeName>
        <fullName evidence="10">Non-canonical purine NTP pyrophosphatase</fullName>
    </alternativeName>
    <alternativeName>
        <fullName evidence="10">Non-standard purine NTP pyrophosphatase</fullName>
    </alternativeName>
    <alternativeName>
        <fullName evidence="10">Nucleoside-triphosphate diphosphatase</fullName>
    </alternativeName>
    <alternativeName>
        <fullName evidence="10">Nucleoside-triphosphate pyrophosphatase</fullName>
        <shortName evidence="10">NTPase</shortName>
    </alternativeName>
    <alternativeName>
        <fullName evidence="10">XTP/dITP diphosphatase</fullName>
    </alternativeName>
</protein>
<feature type="binding site" evidence="10">
    <location>
        <position position="86"/>
    </location>
    <ligand>
        <name>ITP</name>
        <dbReference type="ChEBI" id="CHEBI:61402"/>
    </ligand>
</feature>
<dbReference type="EC" id="3.6.1.66" evidence="10"/>
<evidence type="ECO:0000256" key="7">
    <source>
        <dbReference type="ARBA" id="ARBA00023080"/>
    </source>
</evidence>
<keyword evidence="13" id="KW-1185">Reference proteome</keyword>
<gene>
    <name evidence="10" type="primary">HAM1</name>
    <name evidence="12" type="ordered locus">PAS_chr3_1255</name>
</gene>
<comment type="function">
    <text evidence="10">Pyrophosphatase that hydrolyzes non-canonical purine nucleotides such as inosine triphosphate (ITP), deoxyinosine triphosphate (dITP) or xanthosine 5'-triphosphate (XTP) to their respective monophosphate derivatives. The enzyme does not distinguish between the deoxy- and ribose forms. Probably excludes non-canonical purines from RNA and DNA precursor pools, thus preventing their incorporation into RNA and DNA and avoiding chromosomal lesions.</text>
</comment>
<organism evidence="12 13">
    <name type="scientific">Komagataella phaffii (strain GS115 / ATCC 20864)</name>
    <name type="common">Yeast</name>
    <name type="synonym">Pichia pastoris</name>
    <dbReference type="NCBI Taxonomy" id="644223"/>
    <lineage>
        <taxon>Eukaryota</taxon>
        <taxon>Fungi</taxon>
        <taxon>Dikarya</taxon>
        <taxon>Ascomycota</taxon>
        <taxon>Saccharomycotina</taxon>
        <taxon>Pichiomycetes</taxon>
        <taxon>Pichiales</taxon>
        <taxon>Pichiaceae</taxon>
        <taxon>Komagataella</taxon>
    </lineage>
</organism>
<feature type="binding site" evidence="10">
    <location>
        <begin position="102"/>
        <end position="103"/>
    </location>
    <ligand>
        <name>ITP</name>
        <dbReference type="ChEBI" id="CHEBI:61402"/>
    </ligand>
</feature>
<dbReference type="PANTHER" id="PTHR11067:SF9">
    <property type="entry name" value="INOSINE TRIPHOSPHATE PYROPHOSPHATASE"/>
    <property type="match status" value="1"/>
</dbReference>
<evidence type="ECO:0000256" key="5">
    <source>
        <dbReference type="ARBA" id="ARBA00022801"/>
    </source>
</evidence>
<dbReference type="CDD" id="cd00515">
    <property type="entry name" value="HAM1"/>
    <property type="match status" value="1"/>
</dbReference>
<dbReference type="GO" id="GO:0005737">
    <property type="term" value="C:cytoplasm"/>
    <property type="evidence" value="ECO:0007669"/>
    <property type="project" value="UniProtKB-SubCell"/>
</dbReference>
<dbReference type="GO" id="GO:0009117">
    <property type="term" value="P:nucleotide metabolic process"/>
    <property type="evidence" value="ECO:0007669"/>
    <property type="project" value="UniProtKB-KW"/>
</dbReference>
<dbReference type="SUPFAM" id="SSF52972">
    <property type="entry name" value="ITPase-like"/>
    <property type="match status" value="1"/>
</dbReference>
<evidence type="ECO:0000256" key="3">
    <source>
        <dbReference type="ARBA" id="ARBA00022723"/>
    </source>
</evidence>
<dbReference type="InParanoid" id="C4R6H8"/>
<feature type="binding site" evidence="10">
    <location>
        <position position="74"/>
    </location>
    <ligand>
        <name>Mg(2+)</name>
        <dbReference type="ChEBI" id="CHEBI:18420"/>
    </ligand>
</feature>
<dbReference type="SMR" id="C4R6H8"/>
<feature type="binding site" evidence="10">
    <location>
        <begin position="206"/>
        <end position="207"/>
    </location>
    <ligand>
        <name>ITP</name>
        <dbReference type="ChEBI" id="CHEBI:61402"/>
    </ligand>
</feature>
<comment type="cofactor">
    <cofactor evidence="10">
        <name>Mg(2+)</name>
        <dbReference type="ChEBI" id="CHEBI:18420"/>
    </cofactor>
    <cofactor evidence="10">
        <name>Mn(2+)</name>
        <dbReference type="ChEBI" id="CHEBI:29035"/>
    </cofactor>
    <text evidence="10">Binds 1 divalent metal cation per subunit; can use either Mg(2+) or Mn(2+).</text>
</comment>
<dbReference type="Gene3D" id="3.90.950.10">
    <property type="match status" value="1"/>
</dbReference>
<keyword evidence="5 10" id="KW-0378">Hydrolase</keyword>
<dbReference type="InterPro" id="IPR002637">
    <property type="entry name" value="RdgB/HAM1"/>
</dbReference>
<dbReference type="OMA" id="YDPIFQP"/>
<evidence type="ECO:0000256" key="9">
    <source>
        <dbReference type="ARBA" id="ARBA00023242"/>
    </source>
</evidence>
<dbReference type="GO" id="GO:0035870">
    <property type="term" value="F:dITP diphosphatase activity"/>
    <property type="evidence" value="ECO:0007669"/>
    <property type="project" value="UniProtKB-UniRule"/>
</dbReference>
<dbReference type="OrthoDB" id="6288734at2759"/>
<dbReference type="eggNOG" id="KOG3222">
    <property type="taxonomic scope" value="Eukaryota"/>
</dbReference>
<evidence type="ECO:0000256" key="6">
    <source>
        <dbReference type="ARBA" id="ARBA00022842"/>
    </source>
</evidence>
<dbReference type="InterPro" id="IPR027502">
    <property type="entry name" value="ITPase"/>
</dbReference>
<dbReference type="GO" id="GO:0036222">
    <property type="term" value="F:XTP diphosphatase activity"/>
    <property type="evidence" value="ECO:0007669"/>
    <property type="project" value="UniProtKB-UniRule"/>
</dbReference>
<evidence type="ECO:0000256" key="8">
    <source>
        <dbReference type="ARBA" id="ARBA00023211"/>
    </source>
</evidence>
<keyword evidence="7 10" id="KW-0546">Nucleotide metabolism</keyword>
<keyword evidence="9 10" id="KW-0539">Nucleus</keyword>
<feature type="binding site" evidence="10">
    <location>
        <position position="201"/>
    </location>
    <ligand>
        <name>ITP</name>
        <dbReference type="ChEBI" id="CHEBI:61402"/>
    </ligand>
</feature>
<dbReference type="NCBIfam" id="TIGR00042">
    <property type="entry name" value="RdgB/HAM1 family non-canonical purine NTP pyrophosphatase"/>
    <property type="match status" value="1"/>
</dbReference>
<comment type="catalytic activity">
    <reaction evidence="10">
        <text>dITP + H2O = dIMP + diphosphate + H(+)</text>
        <dbReference type="Rhea" id="RHEA:28342"/>
        <dbReference type="ChEBI" id="CHEBI:15377"/>
        <dbReference type="ChEBI" id="CHEBI:15378"/>
        <dbReference type="ChEBI" id="CHEBI:33019"/>
        <dbReference type="ChEBI" id="CHEBI:61194"/>
        <dbReference type="ChEBI" id="CHEBI:61382"/>
        <dbReference type="EC" id="3.6.1.66"/>
    </reaction>
</comment>
<dbReference type="GO" id="GO:0009204">
    <property type="term" value="P:deoxyribonucleoside triphosphate catabolic process"/>
    <property type="evidence" value="ECO:0007669"/>
    <property type="project" value="UniProtKB-UniRule"/>
</dbReference>
<comment type="subunit">
    <text evidence="10">Homodimer.</text>
</comment>
<dbReference type="KEGG" id="ppa:PAS_chr3_1255"/>
<dbReference type="HAMAP" id="MF_03148">
    <property type="entry name" value="HAM1_NTPase"/>
    <property type="match status" value="1"/>
</dbReference>
<proteinExistence type="inferred from homology"/>
<dbReference type="GO" id="GO:0046872">
    <property type="term" value="F:metal ion binding"/>
    <property type="evidence" value="ECO:0007669"/>
    <property type="project" value="UniProtKB-KW"/>
</dbReference>
<keyword evidence="6 10" id="KW-0460">Magnesium</keyword>
<dbReference type="GO" id="GO:0005634">
    <property type="term" value="C:nucleus"/>
    <property type="evidence" value="ECO:0007669"/>
    <property type="project" value="UniProtKB-SubCell"/>
</dbReference>
<dbReference type="RefSeq" id="XP_002493343.1">
    <property type="nucleotide sequence ID" value="XM_002493298.1"/>
</dbReference>
<comment type="catalytic activity">
    <reaction evidence="10">
        <text>ITP + H2O = IMP + diphosphate + H(+)</text>
        <dbReference type="Rhea" id="RHEA:29399"/>
        <dbReference type="ChEBI" id="CHEBI:15377"/>
        <dbReference type="ChEBI" id="CHEBI:15378"/>
        <dbReference type="ChEBI" id="CHEBI:33019"/>
        <dbReference type="ChEBI" id="CHEBI:58053"/>
        <dbReference type="ChEBI" id="CHEBI:61402"/>
        <dbReference type="EC" id="3.6.1.66"/>
    </reaction>
</comment>
<comment type="subcellular location">
    <subcellularLocation>
        <location evidence="10">Cytoplasm</location>
    </subcellularLocation>
    <subcellularLocation>
        <location evidence="10">Nucleus</location>
    </subcellularLocation>
</comment>
<evidence type="ECO:0000256" key="2">
    <source>
        <dbReference type="ARBA" id="ARBA00022490"/>
    </source>
</evidence>
<dbReference type="PANTHER" id="PTHR11067">
    <property type="entry name" value="INOSINE TRIPHOSPHATE PYROPHOSPHATASE/HAM1 PROTEIN"/>
    <property type="match status" value="1"/>
</dbReference>
<dbReference type="GO" id="GO:0036220">
    <property type="term" value="F:ITP diphosphatase activity"/>
    <property type="evidence" value="ECO:0007669"/>
    <property type="project" value="UniProtKB-UniRule"/>
</dbReference>
<comment type="similarity">
    <text evidence="1 10 11">Belongs to the HAM1 NTPase family.</text>
</comment>
<dbReference type="AlphaFoldDB" id="C4R6H8"/>
<feature type="binding site" evidence="10">
    <location>
        <position position="102"/>
    </location>
    <ligand>
        <name>Mg(2+)</name>
        <dbReference type="ChEBI" id="CHEBI:18420"/>
    </ligand>
</feature>
<accession>C4R6H8</accession>
<feature type="binding site" evidence="10">
    <location>
        <begin position="178"/>
        <end position="181"/>
    </location>
    <ligand>
        <name>ITP</name>
        <dbReference type="ChEBI" id="CHEBI:61402"/>
    </ligand>
</feature>